<dbReference type="Proteomes" id="UP000053317">
    <property type="component" value="Unassembled WGS sequence"/>
</dbReference>
<dbReference type="InterPro" id="IPR052895">
    <property type="entry name" value="HetReg/Transcr_Mod"/>
</dbReference>
<dbReference type="PANTHER" id="PTHR24148:SF64">
    <property type="entry name" value="HETEROKARYON INCOMPATIBILITY DOMAIN-CONTAINING PROTEIN"/>
    <property type="match status" value="1"/>
</dbReference>
<dbReference type="EMBL" id="LCWF01000205">
    <property type="protein sequence ID" value="KKY14869.1"/>
    <property type="molecule type" value="Genomic_DNA"/>
</dbReference>
<organism evidence="2 3">
    <name type="scientific">Phaeomoniella chlamydospora</name>
    <name type="common">Phaeoacremonium chlamydosporum</name>
    <dbReference type="NCBI Taxonomy" id="158046"/>
    <lineage>
        <taxon>Eukaryota</taxon>
        <taxon>Fungi</taxon>
        <taxon>Dikarya</taxon>
        <taxon>Ascomycota</taxon>
        <taxon>Pezizomycotina</taxon>
        <taxon>Eurotiomycetes</taxon>
        <taxon>Chaetothyriomycetidae</taxon>
        <taxon>Phaeomoniellales</taxon>
        <taxon>Phaeomoniellaceae</taxon>
        <taxon>Phaeomoniella</taxon>
    </lineage>
</organism>
<evidence type="ECO:0000313" key="3">
    <source>
        <dbReference type="Proteomes" id="UP000053317"/>
    </source>
</evidence>
<evidence type="ECO:0000313" key="2">
    <source>
        <dbReference type="EMBL" id="KKY14869.1"/>
    </source>
</evidence>
<sequence length="625" mass="70177">MAPILVARLGFCSQQACAFSDDLHLVVEIDEVELDTSKAIAISYTWGEFDRRPVDLGHIAHRSNEPVQMELGQEWEIPDLILTLAMIAIENGEEYGKEHAAIWIDQLCIPQTDEQIRQALAKIPLIYQTLDVVALMPGSRCACLGDDETCYGDKEVWKCLNALGLCSYFNRQWPRQELLYSQSIRVVRTSTKQLPCMTEYEESPDLPYVRLQLARHKAILTDKTDLFVRLSADQLLFVANMNASMKECGLTRDDGYRFLAGQLITKPCRPQGVAQRLRNFIGNLESLSYSNRKATNPRDYVISAWVDCPDYEVPRKFKAMSLAELMDDALRQLEHNHGVTLPTSAVGGLFSECSGGRSAIWDPTTYFNHMEFRSSNQIYSVIREGNQVIPVGPRGEIPICVPWSSNVPLSRLAKGYHEVFGSLDAAAVAKALEPVFDNLSTKVFANMAGRYSELGQEVWDPNDTNRIDNVTYMGYLHVQAAMKRPSLIPPTSIYGPHGQRRPNHRPPPPWLDHYTSVYMLVALCLGLDFDICHSHNLKLMVLLDKFPCIGLVREIPESTQHVITVCTGLPKTGTHLKEQGDLFYEAVKEESSEGQRYRVFGVWVPFGFNVPYIPGAVIGSNAALS</sequence>
<accession>A0A0G2DW69</accession>
<feature type="domain" description="Heterokaryon incompatibility" evidence="1">
    <location>
        <begin position="41"/>
        <end position="136"/>
    </location>
</feature>
<dbReference type="PANTHER" id="PTHR24148">
    <property type="entry name" value="ANKYRIN REPEAT DOMAIN-CONTAINING PROTEIN 39 HOMOLOG-RELATED"/>
    <property type="match status" value="1"/>
</dbReference>
<comment type="caution">
    <text evidence="2">The sequence shown here is derived from an EMBL/GenBank/DDBJ whole genome shotgun (WGS) entry which is preliminary data.</text>
</comment>
<name>A0A0G2DW69_PHACM</name>
<dbReference type="Pfam" id="PF06985">
    <property type="entry name" value="HET"/>
    <property type="match status" value="1"/>
</dbReference>
<gene>
    <name evidence="2" type="ORF">UCRPC4_g06636</name>
</gene>
<evidence type="ECO:0000259" key="1">
    <source>
        <dbReference type="Pfam" id="PF06985"/>
    </source>
</evidence>
<proteinExistence type="predicted"/>
<protein>
    <recommendedName>
        <fullName evidence="1">Heterokaryon incompatibility domain-containing protein</fullName>
    </recommendedName>
</protein>
<dbReference type="InterPro" id="IPR010730">
    <property type="entry name" value="HET"/>
</dbReference>
<keyword evidence="3" id="KW-1185">Reference proteome</keyword>
<reference evidence="2 3" key="2">
    <citation type="submission" date="2015-05" db="EMBL/GenBank/DDBJ databases">
        <authorList>
            <person name="Morales-Cruz A."/>
            <person name="Amrine K.C."/>
            <person name="Cantu D."/>
        </authorList>
    </citation>
    <scope>NUCLEOTIDE SEQUENCE [LARGE SCALE GENOMIC DNA]</scope>
    <source>
        <strain evidence="2">UCRPC4</strain>
    </source>
</reference>
<dbReference type="OrthoDB" id="4144371at2759"/>
<dbReference type="AlphaFoldDB" id="A0A0G2DW69"/>
<reference evidence="2 3" key="1">
    <citation type="submission" date="2015-05" db="EMBL/GenBank/DDBJ databases">
        <title>Distinctive expansion of gene families associated with plant cell wall degradation and secondary metabolism in the genomes of grapevine trunk pathogens.</title>
        <authorList>
            <person name="Lawrence D.P."/>
            <person name="Travadon R."/>
            <person name="Rolshausen P.E."/>
            <person name="Baumgartner K."/>
        </authorList>
    </citation>
    <scope>NUCLEOTIDE SEQUENCE [LARGE SCALE GENOMIC DNA]</scope>
    <source>
        <strain evidence="2">UCRPC4</strain>
    </source>
</reference>